<gene>
    <name evidence="2" type="ORF">OEA41_010597</name>
</gene>
<evidence type="ECO:0000313" key="2">
    <source>
        <dbReference type="EMBL" id="KAK3167470.1"/>
    </source>
</evidence>
<evidence type="ECO:0000313" key="3">
    <source>
        <dbReference type="Proteomes" id="UP001276659"/>
    </source>
</evidence>
<sequence length="186" mass="22038">MAAILCGACQAIFKSWNHPVTKGSQSSSSMREIRQQQPRGGSLSYKMLKYFSKHRKKPHHLSFKHMQAAAQKGCEICNVLCDRWEYMEPNVRLSAMTELEELQSRSHGGVLPSEFLRLDTYATWEEEERDWHHWWRVTKFTVLYWQYHPTFSVCRKVQLEGYEYSILEFQFGNGQDDMYRDSRVTI</sequence>
<protein>
    <submittedName>
        <fullName evidence="2">Uncharacterized protein</fullName>
    </submittedName>
</protein>
<reference evidence="2" key="1">
    <citation type="submission" date="2022-11" db="EMBL/GenBank/DDBJ databases">
        <title>Chromosomal genome sequence assembly and mating type (MAT) locus characterization of the leprose asexual lichenized fungus Lepraria neglecta (Nyl.) Erichsen.</title>
        <authorList>
            <person name="Allen J.L."/>
            <person name="Pfeffer B."/>
        </authorList>
    </citation>
    <scope>NUCLEOTIDE SEQUENCE</scope>
    <source>
        <strain evidence="2">Allen 5258</strain>
    </source>
</reference>
<dbReference type="Proteomes" id="UP001276659">
    <property type="component" value="Unassembled WGS sequence"/>
</dbReference>
<proteinExistence type="predicted"/>
<keyword evidence="3" id="KW-1185">Reference proteome</keyword>
<comment type="caution">
    <text evidence="2">The sequence shown here is derived from an EMBL/GenBank/DDBJ whole genome shotgun (WGS) entry which is preliminary data.</text>
</comment>
<evidence type="ECO:0000256" key="1">
    <source>
        <dbReference type="SAM" id="MobiDB-lite"/>
    </source>
</evidence>
<feature type="compositionally biased region" description="Polar residues" evidence="1">
    <location>
        <begin position="22"/>
        <end position="39"/>
    </location>
</feature>
<accession>A0AAE0DFQ4</accession>
<organism evidence="2 3">
    <name type="scientific">Lepraria neglecta</name>
    <dbReference type="NCBI Taxonomy" id="209136"/>
    <lineage>
        <taxon>Eukaryota</taxon>
        <taxon>Fungi</taxon>
        <taxon>Dikarya</taxon>
        <taxon>Ascomycota</taxon>
        <taxon>Pezizomycotina</taxon>
        <taxon>Lecanoromycetes</taxon>
        <taxon>OSLEUM clade</taxon>
        <taxon>Lecanoromycetidae</taxon>
        <taxon>Lecanorales</taxon>
        <taxon>Lecanorineae</taxon>
        <taxon>Stereocaulaceae</taxon>
        <taxon>Lepraria</taxon>
    </lineage>
</organism>
<dbReference type="EMBL" id="JASNWA010000011">
    <property type="protein sequence ID" value="KAK3167470.1"/>
    <property type="molecule type" value="Genomic_DNA"/>
</dbReference>
<feature type="region of interest" description="Disordered" evidence="1">
    <location>
        <begin position="20"/>
        <end position="40"/>
    </location>
</feature>
<name>A0AAE0DFQ4_9LECA</name>
<dbReference type="AlphaFoldDB" id="A0AAE0DFQ4"/>